<feature type="transmembrane region" description="Helical" evidence="2">
    <location>
        <begin position="144"/>
        <end position="163"/>
    </location>
</feature>
<keyword evidence="2" id="KW-1133">Transmembrane helix</keyword>
<keyword evidence="4" id="KW-0645">Protease</keyword>
<dbReference type="Proteomes" id="UP000515800">
    <property type="component" value="Chromosome"/>
</dbReference>
<keyword evidence="4" id="KW-0378">Hydrolase</keyword>
<dbReference type="Pfam" id="PF02517">
    <property type="entry name" value="Rce1-like"/>
    <property type="match status" value="1"/>
</dbReference>
<dbReference type="GO" id="GO:0006508">
    <property type="term" value="P:proteolysis"/>
    <property type="evidence" value="ECO:0007669"/>
    <property type="project" value="UniProtKB-KW"/>
</dbReference>
<keyword evidence="2" id="KW-0472">Membrane</keyword>
<feature type="transmembrane region" description="Helical" evidence="2">
    <location>
        <begin position="21"/>
        <end position="42"/>
    </location>
</feature>
<dbReference type="PANTHER" id="PTHR43592">
    <property type="entry name" value="CAAX AMINO TERMINAL PROTEASE"/>
    <property type="match status" value="1"/>
</dbReference>
<keyword evidence="5" id="KW-1185">Reference proteome</keyword>
<evidence type="ECO:0000313" key="4">
    <source>
        <dbReference type="EMBL" id="QNN75030.1"/>
    </source>
</evidence>
<proteinExistence type="inferred from homology"/>
<dbReference type="GO" id="GO:0008237">
    <property type="term" value="F:metallopeptidase activity"/>
    <property type="evidence" value="ECO:0007669"/>
    <property type="project" value="UniProtKB-KW"/>
</dbReference>
<evidence type="ECO:0000313" key="5">
    <source>
        <dbReference type="Proteomes" id="UP000515800"/>
    </source>
</evidence>
<dbReference type="InterPro" id="IPR003675">
    <property type="entry name" value="Rce1/LyrA-like_dom"/>
</dbReference>
<evidence type="ECO:0000259" key="3">
    <source>
        <dbReference type="Pfam" id="PF02517"/>
    </source>
</evidence>
<gene>
    <name evidence="4" type="ORF">H9L19_06495</name>
</gene>
<evidence type="ECO:0000256" key="1">
    <source>
        <dbReference type="ARBA" id="ARBA00009067"/>
    </source>
</evidence>
<feature type="transmembrane region" description="Helical" evidence="2">
    <location>
        <begin position="104"/>
        <end position="124"/>
    </location>
</feature>
<feature type="transmembrane region" description="Helical" evidence="2">
    <location>
        <begin position="207"/>
        <end position="225"/>
    </location>
</feature>
<dbReference type="GO" id="GO:0004175">
    <property type="term" value="F:endopeptidase activity"/>
    <property type="evidence" value="ECO:0007669"/>
    <property type="project" value="UniProtKB-ARBA"/>
</dbReference>
<dbReference type="PANTHER" id="PTHR43592:SF15">
    <property type="entry name" value="CAAX AMINO TERMINAL PROTEASE FAMILY PROTEIN"/>
    <property type="match status" value="1"/>
</dbReference>
<feature type="transmembrane region" description="Helical" evidence="2">
    <location>
        <begin position="184"/>
        <end position="201"/>
    </location>
</feature>
<keyword evidence="2" id="KW-0812">Transmembrane</keyword>
<reference evidence="4 5" key="1">
    <citation type="submission" date="2020-08" db="EMBL/GenBank/DDBJ databases">
        <title>Genome sequence of Weissella diestrammenae KACC 16890T.</title>
        <authorList>
            <person name="Hyun D.-W."/>
            <person name="Bae J.-W."/>
        </authorList>
    </citation>
    <scope>NUCLEOTIDE SEQUENCE [LARGE SCALE GENOMIC DNA]</scope>
    <source>
        <strain evidence="4 5">KACC 16890</strain>
    </source>
</reference>
<feature type="transmembrane region" description="Helical" evidence="2">
    <location>
        <begin position="62"/>
        <end position="84"/>
    </location>
</feature>
<dbReference type="EMBL" id="CP060724">
    <property type="protein sequence ID" value="QNN75030.1"/>
    <property type="molecule type" value="Genomic_DNA"/>
</dbReference>
<keyword evidence="4" id="KW-0482">Metalloprotease</keyword>
<accession>A0A7G9T4K5</accession>
<organism evidence="4 5">
    <name type="scientific">Weissella diestrammenae</name>
    <dbReference type="NCBI Taxonomy" id="1162633"/>
    <lineage>
        <taxon>Bacteria</taxon>
        <taxon>Bacillati</taxon>
        <taxon>Bacillota</taxon>
        <taxon>Bacilli</taxon>
        <taxon>Lactobacillales</taxon>
        <taxon>Lactobacillaceae</taxon>
        <taxon>Weissella</taxon>
    </lineage>
</organism>
<dbReference type="AlphaFoldDB" id="A0A7G9T4K5"/>
<sequence>MLEKQKRSKKSVINQNSNWRISAGFGFIFVIIGLAFDIFIQTAGLLALKTPAKLLHIKENSWLPILTLVIVFLVLLVIAVQIMLKFVRIKAPKTRLHQLVGSKVAWVFKGYGLIIAGSIVLAMLQTAMTQHIETADNQVALNQMATQGLGARVFLILLAIVLAPLLEELIFRGIVMNYFFKDSGWWWTNVLISGVAFGYFHVALQSFQWFAFIQYSIMGIILAVVYKKTHQIQYSMLTHFMNNTIAMIIMFSSLV</sequence>
<dbReference type="GO" id="GO:0080120">
    <property type="term" value="P:CAAX-box protein maturation"/>
    <property type="evidence" value="ECO:0007669"/>
    <property type="project" value="UniProtKB-ARBA"/>
</dbReference>
<evidence type="ECO:0000256" key="2">
    <source>
        <dbReference type="SAM" id="Phobius"/>
    </source>
</evidence>
<dbReference type="KEGG" id="wdi:H9L19_06495"/>
<comment type="similarity">
    <text evidence="1">Belongs to the UPF0177 family.</text>
</comment>
<name>A0A7G9T4K5_9LACO</name>
<feature type="domain" description="CAAX prenyl protease 2/Lysostaphin resistance protein A-like" evidence="3">
    <location>
        <begin position="153"/>
        <end position="245"/>
    </location>
</feature>
<protein>
    <submittedName>
        <fullName evidence="4">CPBP family intramembrane metalloprotease</fullName>
    </submittedName>
</protein>